<dbReference type="EMBL" id="CP059491">
    <property type="protein sequence ID" value="QMT01036.1"/>
    <property type="molecule type" value="Genomic_DNA"/>
</dbReference>
<dbReference type="PANTHER" id="PTHR33371">
    <property type="entry name" value="INTERMEMBRANE PHOSPHOLIPID TRANSPORT SYSTEM BINDING PROTEIN MLAD-RELATED"/>
    <property type="match status" value="1"/>
</dbReference>
<dbReference type="Proteomes" id="UP000515663">
    <property type="component" value="Chromosome"/>
</dbReference>
<dbReference type="GO" id="GO:0005576">
    <property type="term" value="C:extracellular region"/>
    <property type="evidence" value="ECO:0007669"/>
    <property type="project" value="TreeGrafter"/>
</dbReference>
<dbReference type="Pfam" id="PF02470">
    <property type="entry name" value="MlaD"/>
    <property type="match status" value="1"/>
</dbReference>
<dbReference type="InterPro" id="IPR003399">
    <property type="entry name" value="Mce/MlaD"/>
</dbReference>
<name>A0A7D7LXB9_9ACTN</name>
<dbReference type="KEGG" id="gji:H1R19_19570"/>
<evidence type="ECO:0000259" key="1">
    <source>
        <dbReference type="Pfam" id="PF02470"/>
    </source>
</evidence>
<proteinExistence type="predicted"/>
<accession>A0A7D7LXB9</accession>
<sequence>MNIRNLVSVLGMLTIAALALVYMGSMGLSVTDNVGVRTASVQLPHSNNLVVGSRVLLRGEPIGKVTEVTAGVDGVTVEWNYKDSYELPAAVDLRIDNLSALGESYIAVTPRPGGGRLPEGQVLSGRSVVVPTTIDEFSARFTRLLEQVNADRVNTIIEATNQGLPANQKILDNFVRAGSLLQSTVLTTRSSFERLLTNMQPLLAQAEQSAPDIGASGGPLADFGKAMGGFVNTGPWVTQAVNLPSGNDLLPYGLDIGVGPFLEDVLAFLTKASPDIKILADAVQPSVSSAARQLGSVDLSQLMKAAMSASGDGDGIVVRIGEK</sequence>
<dbReference type="PANTHER" id="PTHR33371:SF16">
    <property type="entry name" value="MCE-FAMILY PROTEIN MCE3F"/>
    <property type="match status" value="1"/>
</dbReference>
<evidence type="ECO:0000313" key="3">
    <source>
        <dbReference type="Proteomes" id="UP000515663"/>
    </source>
</evidence>
<organism evidence="2 3">
    <name type="scientific">Gordonia jinghuaiqii</name>
    <dbReference type="NCBI Taxonomy" id="2758710"/>
    <lineage>
        <taxon>Bacteria</taxon>
        <taxon>Bacillati</taxon>
        <taxon>Actinomycetota</taxon>
        <taxon>Actinomycetes</taxon>
        <taxon>Mycobacteriales</taxon>
        <taxon>Gordoniaceae</taxon>
        <taxon>Gordonia</taxon>
    </lineage>
</organism>
<protein>
    <submittedName>
        <fullName evidence="2">MCE family protein</fullName>
    </submittedName>
</protein>
<feature type="domain" description="Mce/MlaD" evidence="1">
    <location>
        <begin position="38"/>
        <end position="110"/>
    </location>
</feature>
<dbReference type="InterPro" id="IPR052336">
    <property type="entry name" value="MlaD_Phospholipid_Transporter"/>
</dbReference>
<dbReference type="AlphaFoldDB" id="A0A7D7LXB9"/>
<gene>
    <name evidence="2" type="ORF">H1R19_19570</name>
</gene>
<keyword evidence="3" id="KW-1185">Reference proteome</keyword>
<evidence type="ECO:0000313" key="2">
    <source>
        <dbReference type="EMBL" id="QMT01036.1"/>
    </source>
</evidence>
<reference evidence="3" key="1">
    <citation type="submission" date="2020-07" db="EMBL/GenBank/DDBJ databases">
        <title>novel species isolated from the respiratory tract of Marmot.</title>
        <authorList>
            <person name="Zhang G."/>
        </authorList>
    </citation>
    <scope>NUCLEOTIDE SEQUENCE [LARGE SCALE GENOMIC DNA]</scope>
    <source>
        <strain evidence="3">686</strain>
    </source>
</reference>
<dbReference type="RefSeq" id="WP_219849871.1">
    <property type="nucleotide sequence ID" value="NZ_CP059491.1"/>
</dbReference>